<gene>
    <name evidence="4" type="ORF">RFI_35393</name>
</gene>
<dbReference type="InterPro" id="IPR036322">
    <property type="entry name" value="WD40_repeat_dom_sf"/>
</dbReference>
<reference evidence="4 5" key="1">
    <citation type="journal article" date="2013" name="Curr. Biol.">
        <title>The Genome of the Foraminiferan Reticulomyxa filosa.</title>
        <authorList>
            <person name="Glockner G."/>
            <person name="Hulsmann N."/>
            <person name="Schleicher M."/>
            <person name="Noegel A.A."/>
            <person name="Eichinger L."/>
            <person name="Gallinger C."/>
            <person name="Pawlowski J."/>
            <person name="Sierra R."/>
            <person name="Euteneuer U."/>
            <person name="Pillet L."/>
            <person name="Moustafa A."/>
            <person name="Platzer M."/>
            <person name="Groth M."/>
            <person name="Szafranski K."/>
            <person name="Schliwa M."/>
        </authorList>
    </citation>
    <scope>NUCLEOTIDE SEQUENCE [LARGE SCALE GENOMIC DNA]</scope>
</reference>
<name>X6LJC2_RETFI</name>
<dbReference type="PANTHER" id="PTHR19846">
    <property type="entry name" value="WD40 REPEAT PROTEIN"/>
    <property type="match status" value="1"/>
</dbReference>
<dbReference type="PROSITE" id="PS50294">
    <property type="entry name" value="WD_REPEATS_REGION"/>
    <property type="match status" value="1"/>
</dbReference>
<dbReference type="GO" id="GO:0030621">
    <property type="term" value="F:U4 snRNA binding"/>
    <property type="evidence" value="ECO:0007669"/>
    <property type="project" value="TreeGrafter"/>
</dbReference>
<keyword evidence="1 3" id="KW-0853">WD repeat</keyword>
<dbReference type="InterPro" id="IPR001680">
    <property type="entry name" value="WD40_rpt"/>
</dbReference>
<dbReference type="Proteomes" id="UP000023152">
    <property type="component" value="Unassembled WGS sequence"/>
</dbReference>
<dbReference type="AlphaFoldDB" id="X6LJC2"/>
<evidence type="ECO:0000256" key="2">
    <source>
        <dbReference type="ARBA" id="ARBA00022737"/>
    </source>
</evidence>
<evidence type="ECO:0000313" key="5">
    <source>
        <dbReference type="Proteomes" id="UP000023152"/>
    </source>
</evidence>
<dbReference type="Gene3D" id="2.130.10.10">
    <property type="entry name" value="YVTN repeat-like/Quinoprotein amine dehydrogenase"/>
    <property type="match status" value="1"/>
</dbReference>
<keyword evidence="5" id="KW-1185">Reference proteome</keyword>
<dbReference type="GO" id="GO:0000398">
    <property type="term" value="P:mRNA splicing, via spliceosome"/>
    <property type="evidence" value="ECO:0007669"/>
    <property type="project" value="TreeGrafter"/>
</dbReference>
<comment type="caution">
    <text evidence="4">The sequence shown here is derived from an EMBL/GenBank/DDBJ whole genome shotgun (WGS) entry which is preliminary data.</text>
</comment>
<evidence type="ECO:0000313" key="4">
    <source>
        <dbReference type="EMBL" id="ETO02043.1"/>
    </source>
</evidence>
<dbReference type="PROSITE" id="PS00678">
    <property type="entry name" value="WD_REPEATS_1"/>
    <property type="match status" value="1"/>
</dbReference>
<dbReference type="Pfam" id="PF00400">
    <property type="entry name" value="WD40"/>
    <property type="match status" value="1"/>
</dbReference>
<dbReference type="EMBL" id="ASPP01036831">
    <property type="protein sequence ID" value="ETO02043.1"/>
    <property type="molecule type" value="Genomic_DNA"/>
</dbReference>
<protein>
    <submittedName>
        <fullName evidence="4">WD-40 repeat protein</fullName>
    </submittedName>
</protein>
<keyword evidence="2" id="KW-0677">Repeat</keyword>
<accession>X6LJC2</accession>
<dbReference type="PANTHER" id="PTHR19846:SF0">
    <property type="entry name" value="PRE-MRNA PROCESSING FACTOR 4"/>
    <property type="match status" value="1"/>
</dbReference>
<dbReference type="InterPro" id="IPR019775">
    <property type="entry name" value="WD40_repeat_CS"/>
</dbReference>
<dbReference type="InterPro" id="IPR015943">
    <property type="entry name" value="WD40/YVTN_repeat-like_dom_sf"/>
</dbReference>
<dbReference type="SMART" id="SM00320">
    <property type="entry name" value="WD40"/>
    <property type="match status" value="1"/>
</dbReference>
<dbReference type="PROSITE" id="PS50082">
    <property type="entry name" value="WD_REPEATS_2"/>
    <property type="match status" value="1"/>
</dbReference>
<feature type="repeat" description="WD" evidence="3">
    <location>
        <begin position="11"/>
        <end position="60"/>
    </location>
</feature>
<dbReference type="GO" id="GO:0017070">
    <property type="term" value="F:U6 snRNA binding"/>
    <property type="evidence" value="ECO:0007669"/>
    <property type="project" value="TreeGrafter"/>
</dbReference>
<evidence type="ECO:0000256" key="1">
    <source>
        <dbReference type="ARBA" id="ARBA00022574"/>
    </source>
</evidence>
<feature type="non-terminal residue" evidence="4">
    <location>
        <position position="1"/>
    </location>
</feature>
<dbReference type="GO" id="GO:0046540">
    <property type="term" value="C:U4/U6 x U5 tri-snRNP complex"/>
    <property type="evidence" value="ECO:0007669"/>
    <property type="project" value="TreeGrafter"/>
</dbReference>
<organism evidence="4 5">
    <name type="scientific">Reticulomyxa filosa</name>
    <dbReference type="NCBI Taxonomy" id="46433"/>
    <lineage>
        <taxon>Eukaryota</taxon>
        <taxon>Sar</taxon>
        <taxon>Rhizaria</taxon>
        <taxon>Retaria</taxon>
        <taxon>Foraminifera</taxon>
        <taxon>Monothalamids</taxon>
        <taxon>Reticulomyxidae</taxon>
        <taxon>Reticulomyxa</taxon>
    </lineage>
</organism>
<evidence type="ECO:0000256" key="3">
    <source>
        <dbReference type="PROSITE-ProRule" id="PRU00221"/>
    </source>
</evidence>
<proteinExistence type="predicted"/>
<sequence length="119" mass="13838">DIRSGQQIQIFNGHTYQVWCVEYTPFAIKNSSGNSNVICSGSRDNTIRFWDIQSNKNELYAIKGDDKEVMCLKLLSLKKKEKNSRNTKNIAYDLNLYYEMKAVFLKSLMEIILNLFDLV</sequence>
<dbReference type="SUPFAM" id="SSF50978">
    <property type="entry name" value="WD40 repeat-like"/>
    <property type="match status" value="1"/>
</dbReference>